<accession>A0ABZ0XSV8</accession>
<protein>
    <recommendedName>
        <fullName evidence="3">Phosphotransferase</fullName>
    </recommendedName>
</protein>
<sequence>MKTILNRLYADYLMPCRLPHYDALLGQARDHGYRQTSVRGWLHTLRNPNHSIGNGASQHRPVQPVLVHRHDIDTDLATARRMFEIEQRHGVRASYYFRLSTLDFGLMRAIEDYGSEASYHYEELATYAKRTHLKLPGEVRARLDQIRAEFEANFRRIEATLGRKLHTVASHGDFANRRLGITNCAVLDDSVLRARCGIDAECYDAELLSSFDLYISDKPAPRYFHPVAPQAALGKHRRICLLTHPSQWHAGWAANSHKNLVRALDAWRW</sequence>
<proteinExistence type="predicted"/>
<reference evidence="1 2" key="1">
    <citation type="submission" date="2023-11" db="EMBL/GenBank/DDBJ databases">
        <title>MicrobeMod: A computational toolkit for identifying prokaryotic methylation and restriction-modification with nanopore sequencing.</title>
        <authorList>
            <person name="Crits-Christoph A."/>
            <person name="Kang S.C."/>
            <person name="Lee H."/>
            <person name="Ostrov N."/>
        </authorList>
    </citation>
    <scope>NUCLEOTIDE SEQUENCE [LARGE SCALE GENOMIC DNA]</scope>
    <source>
        <strain evidence="1 2">ATCC 25935</strain>
    </source>
</reference>
<keyword evidence="2" id="KW-1185">Reference proteome</keyword>
<evidence type="ECO:0000313" key="1">
    <source>
        <dbReference type="EMBL" id="WQH02523.1"/>
    </source>
</evidence>
<dbReference type="GeneID" id="43161871"/>
<dbReference type="EMBL" id="CP140152">
    <property type="protein sequence ID" value="WQH02523.1"/>
    <property type="molecule type" value="Genomic_DNA"/>
</dbReference>
<organism evidence="1 2">
    <name type="scientific">Duganella zoogloeoides</name>
    <dbReference type="NCBI Taxonomy" id="75659"/>
    <lineage>
        <taxon>Bacteria</taxon>
        <taxon>Pseudomonadati</taxon>
        <taxon>Pseudomonadota</taxon>
        <taxon>Betaproteobacteria</taxon>
        <taxon>Burkholderiales</taxon>
        <taxon>Oxalobacteraceae</taxon>
        <taxon>Telluria group</taxon>
        <taxon>Duganella</taxon>
    </lineage>
</organism>
<gene>
    <name evidence="1" type="ORF">SR858_15725</name>
</gene>
<dbReference type="Proteomes" id="UP001326110">
    <property type="component" value="Chromosome"/>
</dbReference>
<evidence type="ECO:0008006" key="3">
    <source>
        <dbReference type="Google" id="ProtNLM"/>
    </source>
</evidence>
<name>A0ABZ0XSV8_9BURK</name>
<dbReference type="RefSeq" id="WP_019919949.1">
    <property type="nucleotide sequence ID" value="NZ_CP140152.1"/>
</dbReference>
<evidence type="ECO:0000313" key="2">
    <source>
        <dbReference type="Proteomes" id="UP001326110"/>
    </source>
</evidence>